<evidence type="ECO:0000313" key="2">
    <source>
        <dbReference type="EMBL" id="KKL92887.1"/>
    </source>
</evidence>
<evidence type="ECO:0000256" key="1">
    <source>
        <dbReference type="SAM" id="Coils"/>
    </source>
</evidence>
<accession>A0A0F9J0X4</accession>
<name>A0A0F9J0X4_9ZZZZ</name>
<sequence length="92" mass="10834">IIDNQETIFFMKISQDDNDIMALWTESKTLINSLKLSFNLIWLKSNFLKASDDLKTETEESLEHLIKELEQEKRIVESLKKHVSKKRTGPNR</sequence>
<feature type="coiled-coil region" evidence="1">
    <location>
        <begin position="55"/>
        <end position="86"/>
    </location>
</feature>
<gene>
    <name evidence="2" type="ORF">LCGC14_1880170</name>
</gene>
<dbReference type="EMBL" id="LAZR01019344">
    <property type="protein sequence ID" value="KKL92887.1"/>
    <property type="molecule type" value="Genomic_DNA"/>
</dbReference>
<protein>
    <submittedName>
        <fullName evidence="2">Uncharacterized protein</fullName>
    </submittedName>
</protein>
<comment type="caution">
    <text evidence="2">The sequence shown here is derived from an EMBL/GenBank/DDBJ whole genome shotgun (WGS) entry which is preliminary data.</text>
</comment>
<dbReference type="AlphaFoldDB" id="A0A0F9J0X4"/>
<keyword evidence="1" id="KW-0175">Coiled coil</keyword>
<reference evidence="2" key="1">
    <citation type="journal article" date="2015" name="Nature">
        <title>Complex archaea that bridge the gap between prokaryotes and eukaryotes.</title>
        <authorList>
            <person name="Spang A."/>
            <person name="Saw J.H."/>
            <person name="Jorgensen S.L."/>
            <person name="Zaremba-Niedzwiedzka K."/>
            <person name="Martijn J."/>
            <person name="Lind A.E."/>
            <person name="van Eijk R."/>
            <person name="Schleper C."/>
            <person name="Guy L."/>
            <person name="Ettema T.J."/>
        </authorList>
    </citation>
    <scope>NUCLEOTIDE SEQUENCE</scope>
</reference>
<organism evidence="2">
    <name type="scientific">marine sediment metagenome</name>
    <dbReference type="NCBI Taxonomy" id="412755"/>
    <lineage>
        <taxon>unclassified sequences</taxon>
        <taxon>metagenomes</taxon>
        <taxon>ecological metagenomes</taxon>
    </lineage>
</organism>
<feature type="non-terminal residue" evidence="2">
    <location>
        <position position="1"/>
    </location>
</feature>
<proteinExistence type="predicted"/>